<sequence length="352" mass="37187">MQRLQRAPSGSTGAVALEVASKFGLEGLLDEKICQAAWNALKGWSEQLEGSLLAGQFLGQPRWRQNIVCLIPAVGRVPFAPHEPFLTAGSRRGQPARLLGQWATLLCQVKEYVCLCEGWLPSSAEGGKSTIELPLSLEPRLGGGKSVVDFSAGRRAATEIHRVAHLEDPSGQRFSLVEVPFCTGGLHQIRAHFSAKGHPIVLDGSYGAESVVPWCPRIFLHVHRLAFPPATTRTTTTATPTTTTTTATATTTTATAFPLAAAAATGATTITSFPPTTSCFPQAANNEGSQPKDSLTASDVRCPLPGVLRDALRQLRAAEKQAAEKRDSLSTVSAQAMLCHWASGGQGCAVAG</sequence>
<protein>
    <recommendedName>
        <fullName evidence="4">Pseudouridine synthase RsuA/RluA-like domain-containing protein</fullName>
    </recommendedName>
</protein>
<dbReference type="EMBL" id="CAJNNW010036424">
    <property type="protein sequence ID" value="CAE8734164.1"/>
    <property type="molecule type" value="Genomic_DNA"/>
</dbReference>
<name>A0A813LVL7_POLGL</name>
<gene>
    <name evidence="2" type="ORF">PGLA2088_LOCUS47169</name>
</gene>
<evidence type="ECO:0008006" key="4">
    <source>
        <dbReference type="Google" id="ProtNLM"/>
    </source>
</evidence>
<accession>A0A813LVL7</accession>
<reference evidence="2" key="1">
    <citation type="submission" date="2021-02" db="EMBL/GenBank/DDBJ databases">
        <authorList>
            <person name="Dougan E. K."/>
            <person name="Rhodes N."/>
            <person name="Thang M."/>
            <person name="Chan C."/>
        </authorList>
    </citation>
    <scope>NUCLEOTIDE SEQUENCE</scope>
</reference>
<evidence type="ECO:0000256" key="1">
    <source>
        <dbReference type="SAM" id="Coils"/>
    </source>
</evidence>
<dbReference type="AlphaFoldDB" id="A0A813LVL7"/>
<organism evidence="2 3">
    <name type="scientific">Polarella glacialis</name>
    <name type="common">Dinoflagellate</name>
    <dbReference type="NCBI Taxonomy" id="89957"/>
    <lineage>
        <taxon>Eukaryota</taxon>
        <taxon>Sar</taxon>
        <taxon>Alveolata</taxon>
        <taxon>Dinophyceae</taxon>
        <taxon>Suessiales</taxon>
        <taxon>Suessiaceae</taxon>
        <taxon>Polarella</taxon>
    </lineage>
</organism>
<dbReference type="SUPFAM" id="SSF55120">
    <property type="entry name" value="Pseudouridine synthase"/>
    <property type="match status" value="1"/>
</dbReference>
<dbReference type="PANTHER" id="PTHR21600">
    <property type="entry name" value="MITOCHONDRIAL RNA PSEUDOURIDINE SYNTHASE"/>
    <property type="match status" value="1"/>
</dbReference>
<keyword evidence="1" id="KW-0175">Coiled coil</keyword>
<evidence type="ECO:0000313" key="2">
    <source>
        <dbReference type="EMBL" id="CAE8734164.1"/>
    </source>
</evidence>
<feature type="coiled-coil region" evidence="1">
    <location>
        <begin position="308"/>
        <end position="335"/>
    </location>
</feature>
<dbReference type="InterPro" id="IPR050188">
    <property type="entry name" value="RluA_PseudoU_synthase"/>
</dbReference>
<evidence type="ECO:0000313" key="3">
    <source>
        <dbReference type="Proteomes" id="UP000626109"/>
    </source>
</evidence>
<comment type="caution">
    <text evidence="2">The sequence shown here is derived from an EMBL/GenBank/DDBJ whole genome shotgun (WGS) entry which is preliminary data.</text>
</comment>
<proteinExistence type="predicted"/>
<dbReference type="InterPro" id="IPR020103">
    <property type="entry name" value="PsdUridine_synth_cat_dom_sf"/>
</dbReference>
<dbReference type="GO" id="GO:0000455">
    <property type="term" value="P:enzyme-directed rRNA pseudouridine synthesis"/>
    <property type="evidence" value="ECO:0007669"/>
    <property type="project" value="TreeGrafter"/>
</dbReference>
<dbReference type="Gene3D" id="3.30.2350.10">
    <property type="entry name" value="Pseudouridine synthase"/>
    <property type="match status" value="1"/>
</dbReference>
<dbReference type="Proteomes" id="UP000626109">
    <property type="component" value="Unassembled WGS sequence"/>
</dbReference>
<dbReference type="PANTHER" id="PTHR21600:SF92">
    <property type="entry name" value="RIBOSOMAL LARGE SUBUNIT PSEUDOURIDINE SYNTHASE C"/>
    <property type="match status" value="1"/>
</dbReference>
<dbReference type="GO" id="GO:0009982">
    <property type="term" value="F:pseudouridine synthase activity"/>
    <property type="evidence" value="ECO:0007669"/>
    <property type="project" value="InterPro"/>
</dbReference>
<dbReference type="GO" id="GO:0003723">
    <property type="term" value="F:RNA binding"/>
    <property type="evidence" value="ECO:0007669"/>
    <property type="project" value="InterPro"/>
</dbReference>